<sequence length="463" mass="49091">MAPKRSLGLDKPTTGSAKRQRLRGQEEVYSPNVDTSELSELTDDEEEHRNVLLARLDGTVDDEDHKDIDGNPSVSALSDTQLARELRASRRLAEKQDEDFTEEDDPLMVNIDTEEPSDEAAFDSNADAEGEEVEEAPVAPEQVSNIGVQNKNPFLQDPIPNESGNAGTAQAFQALAEEDDPTPEDDLPSQQSADFDGPACGLPPRPIPKPSGAEARFREFMARRLGQSGVPAITPQASEPSLFSPPLTSVQFPRQSMAGLYDSSSSSSSSSASSVILEDPTSPPHVQRPISPASSSSSVFASLRGLDVGGAAAAPDPTTTINGASLAAALEARGRSSGGEGGEEKEVGEGEGEGVGEGEEEEEEWVVTRQDKLLDGFLTVQLRKIGRALNFMVRARASGIRVDSFDALAAVDPARWAQLAATPANAAEVAVDAMLGLSFWEVVILSKRASALLDELSTLGITI</sequence>
<dbReference type="EMBL" id="JAPESX010000016">
    <property type="protein sequence ID" value="KAJ8124035.1"/>
    <property type="molecule type" value="Genomic_DNA"/>
</dbReference>
<gene>
    <name evidence="1" type="ORF">ONZ43_g155</name>
</gene>
<proteinExistence type="predicted"/>
<accession>A0ACC2J9C6</accession>
<organism evidence="1 2">
    <name type="scientific">Nemania bipapillata</name>
    <dbReference type="NCBI Taxonomy" id="110536"/>
    <lineage>
        <taxon>Eukaryota</taxon>
        <taxon>Fungi</taxon>
        <taxon>Dikarya</taxon>
        <taxon>Ascomycota</taxon>
        <taxon>Pezizomycotina</taxon>
        <taxon>Sordariomycetes</taxon>
        <taxon>Xylariomycetidae</taxon>
        <taxon>Xylariales</taxon>
        <taxon>Xylariaceae</taxon>
        <taxon>Nemania</taxon>
    </lineage>
</organism>
<evidence type="ECO:0000313" key="1">
    <source>
        <dbReference type="EMBL" id="KAJ8124035.1"/>
    </source>
</evidence>
<name>A0ACC2J9C6_9PEZI</name>
<dbReference type="Proteomes" id="UP001153334">
    <property type="component" value="Unassembled WGS sequence"/>
</dbReference>
<protein>
    <submittedName>
        <fullName evidence="1">Uncharacterized protein</fullName>
    </submittedName>
</protein>
<keyword evidence="2" id="KW-1185">Reference proteome</keyword>
<evidence type="ECO:0000313" key="2">
    <source>
        <dbReference type="Proteomes" id="UP001153334"/>
    </source>
</evidence>
<comment type="caution">
    <text evidence="1">The sequence shown here is derived from an EMBL/GenBank/DDBJ whole genome shotgun (WGS) entry which is preliminary data.</text>
</comment>
<reference evidence="1" key="1">
    <citation type="submission" date="2022-11" db="EMBL/GenBank/DDBJ databases">
        <title>Genome Sequence of Nemania bipapillata.</title>
        <authorList>
            <person name="Buettner E."/>
        </authorList>
    </citation>
    <scope>NUCLEOTIDE SEQUENCE</scope>
    <source>
        <strain evidence="1">CP14</strain>
    </source>
</reference>